<keyword evidence="3" id="KW-1185">Reference proteome</keyword>
<dbReference type="AlphaFoldDB" id="A0A6A5WIJ9"/>
<accession>A0A6A5WIJ9</accession>
<reference evidence="2" key="1">
    <citation type="journal article" date="2020" name="Stud. Mycol.">
        <title>101 Dothideomycetes genomes: a test case for predicting lifestyles and emergence of pathogens.</title>
        <authorList>
            <person name="Haridas S."/>
            <person name="Albert R."/>
            <person name="Binder M."/>
            <person name="Bloem J."/>
            <person name="Labutti K."/>
            <person name="Salamov A."/>
            <person name="Andreopoulos B."/>
            <person name="Baker S."/>
            <person name="Barry K."/>
            <person name="Bills G."/>
            <person name="Bluhm B."/>
            <person name="Cannon C."/>
            <person name="Castanera R."/>
            <person name="Culley D."/>
            <person name="Daum C."/>
            <person name="Ezra D."/>
            <person name="Gonzalez J."/>
            <person name="Henrissat B."/>
            <person name="Kuo A."/>
            <person name="Liang C."/>
            <person name="Lipzen A."/>
            <person name="Lutzoni F."/>
            <person name="Magnuson J."/>
            <person name="Mondo S."/>
            <person name="Nolan M."/>
            <person name="Ohm R."/>
            <person name="Pangilinan J."/>
            <person name="Park H.-J."/>
            <person name="Ramirez L."/>
            <person name="Alfaro M."/>
            <person name="Sun H."/>
            <person name="Tritt A."/>
            <person name="Yoshinaga Y."/>
            <person name="Zwiers L.-H."/>
            <person name="Turgeon B."/>
            <person name="Goodwin S."/>
            <person name="Spatafora J."/>
            <person name="Crous P."/>
            <person name="Grigoriev I."/>
        </authorList>
    </citation>
    <scope>NUCLEOTIDE SEQUENCE</scope>
    <source>
        <strain evidence="2">CBS 123094</strain>
    </source>
</reference>
<feature type="signal peptide" evidence="1">
    <location>
        <begin position="1"/>
        <end position="19"/>
    </location>
</feature>
<evidence type="ECO:0000256" key="1">
    <source>
        <dbReference type="SAM" id="SignalP"/>
    </source>
</evidence>
<organism evidence="2 3">
    <name type="scientific">Amniculicola lignicola CBS 123094</name>
    <dbReference type="NCBI Taxonomy" id="1392246"/>
    <lineage>
        <taxon>Eukaryota</taxon>
        <taxon>Fungi</taxon>
        <taxon>Dikarya</taxon>
        <taxon>Ascomycota</taxon>
        <taxon>Pezizomycotina</taxon>
        <taxon>Dothideomycetes</taxon>
        <taxon>Pleosporomycetidae</taxon>
        <taxon>Pleosporales</taxon>
        <taxon>Amniculicolaceae</taxon>
        <taxon>Amniculicola</taxon>
    </lineage>
</organism>
<evidence type="ECO:0000313" key="2">
    <source>
        <dbReference type="EMBL" id="KAF1999971.1"/>
    </source>
</evidence>
<name>A0A6A5WIJ9_9PLEO</name>
<feature type="chain" id="PRO_5025630694" evidence="1">
    <location>
        <begin position="20"/>
        <end position="95"/>
    </location>
</feature>
<keyword evidence="1" id="KW-0732">Signal</keyword>
<proteinExistence type="predicted"/>
<sequence>MHPKPVLSALLLTIAFTRALPQQSTPEATFEALYNALYSTIGIIGGTVDDVQLIVNSLPIVGSPLQGPMEDLSNNIYEIRRRTEEVEKLDQAWER</sequence>
<evidence type="ECO:0000313" key="3">
    <source>
        <dbReference type="Proteomes" id="UP000799779"/>
    </source>
</evidence>
<protein>
    <submittedName>
        <fullName evidence="2">Uncharacterized protein</fullName>
    </submittedName>
</protein>
<gene>
    <name evidence="2" type="ORF">P154DRAFT_576602</name>
</gene>
<dbReference type="EMBL" id="ML977592">
    <property type="protein sequence ID" value="KAF1999971.1"/>
    <property type="molecule type" value="Genomic_DNA"/>
</dbReference>
<dbReference type="Proteomes" id="UP000799779">
    <property type="component" value="Unassembled WGS sequence"/>
</dbReference>